<evidence type="ECO:0000256" key="1">
    <source>
        <dbReference type="SAM" id="MobiDB-lite"/>
    </source>
</evidence>
<reference evidence="3 4" key="1">
    <citation type="submission" date="2020-08" db="EMBL/GenBank/DDBJ databases">
        <title>Sequencing the genomes of 1000 actinobacteria strains.</title>
        <authorList>
            <person name="Klenk H.-P."/>
        </authorList>
    </citation>
    <scope>NUCLEOTIDE SEQUENCE [LARGE SCALE GENOMIC DNA]</scope>
    <source>
        <strain evidence="3 4">DSM 46659</strain>
    </source>
</reference>
<evidence type="ECO:0000259" key="2">
    <source>
        <dbReference type="Pfam" id="PF04149"/>
    </source>
</evidence>
<evidence type="ECO:0000313" key="4">
    <source>
        <dbReference type="Proteomes" id="UP000546642"/>
    </source>
</evidence>
<accession>A0A7X0D589</accession>
<name>A0A7X0D589_9ACTN</name>
<dbReference type="AlphaFoldDB" id="A0A7X0D589"/>
<feature type="region of interest" description="Disordered" evidence="1">
    <location>
        <begin position="1"/>
        <end position="32"/>
    </location>
</feature>
<protein>
    <recommendedName>
        <fullName evidence="2">DUF397 domain-containing protein</fullName>
    </recommendedName>
</protein>
<evidence type="ECO:0000313" key="3">
    <source>
        <dbReference type="EMBL" id="MBB6172127.1"/>
    </source>
</evidence>
<feature type="compositionally biased region" description="Polar residues" evidence="1">
    <location>
        <begin position="1"/>
        <end position="18"/>
    </location>
</feature>
<sequence>MNSMWHKSTYSSGGTNCVETREHEHGADLRDSQHPGLGFLSFGAREQSVFLAAVREEKL</sequence>
<comment type="caution">
    <text evidence="3">The sequence shown here is derived from an EMBL/GenBank/DDBJ whole genome shotgun (WGS) entry which is preliminary data.</text>
</comment>
<feature type="compositionally biased region" description="Basic and acidic residues" evidence="1">
    <location>
        <begin position="19"/>
        <end position="32"/>
    </location>
</feature>
<dbReference type="InterPro" id="IPR007278">
    <property type="entry name" value="DUF397"/>
</dbReference>
<feature type="domain" description="DUF397" evidence="2">
    <location>
        <begin position="5"/>
        <end position="55"/>
    </location>
</feature>
<gene>
    <name evidence="3" type="ORF">HNR23_002187</name>
</gene>
<keyword evidence="4" id="KW-1185">Reference proteome</keyword>
<dbReference type="Proteomes" id="UP000546642">
    <property type="component" value="Unassembled WGS sequence"/>
</dbReference>
<dbReference type="Pfam" id="PF04149">
    <property type="entry name" value="DUF397"/>
    <property type="match status" value="1"/>
</dbReference>
<proteinExistence type="predicted"/>
<dbReference type="EMBL" id="JACHDS010000001">
    <property type="protein sequence ID" value="MBB6172127.1"/>
    <property type="molecule type" value="Genomic_DNA"/>
</dbReference>
<organism evidence="3 4">
    <name type="scientific">Nocardiopsis mwathae</name>
    <dbReference type="NCBI Taxonomy" id="1472723"/>
    <lineage>
        <taxon>Bacteria</taxon>
        <taxon>Bacillati</taxon>
        <taxon>Actinomycetota</taxon>
        <taxon>Actinomycetes</taxon>
        <taxon>Streptosporangiales</taxon>
        <taxon>Nocardiopsidaceae</taxon>
        <taxon>Nocardiopsis</taxon>
    </lineage>
</organism>